<dbReference type="Proteomes" id="UP000027192">
    <property type="component" value="Unassembled WGS sequence"/>
</dbReference>
<reference evidence="4 5" key="1">
    <citation type="submission" date="2014-04" db="EMBL/GenBank/DDBJ databases">
        <title>Draft genome sequence of Photobacterium halotolerans S2753: a solonamide, ngercheumicin and holomycin producer.</title>
        <authorList>
            <person name="Machado H.R."/>
            <person name="Gram L."/>
        </authorList>
    </citation>
    <scope>NUCLEOTIDE SEQUENCE [LARGE SCALE GENOMIC DNA]</scope>
    <source>
        <strain evidence="4 5">S2753</strain>
    </source>
</reference>
<dbReference type="SFLD" id="SFLDG00358">
    <property type="entry name" value="Main_(cytGST)"/>
    <property type="match status" value="1"/>
</dbReference>
<dbReference type="SUPFAM" id="SSF47616">
    <property type="entry name" value="GST C-terminal domain-like"/>
    <property type="match status" value="1"/>
</dbReference>
<feature type="domain" description="GST C-terminal" evidence="3">
    <location>
        <begin position="86"/>
        <end position="211"/>
    </location>
</feature>
<comment type="caution">
    <text evidence="4">The sequence shown here is derived from an EMBL/GenBank/DDBJ whole genome shotgun (WGS) entry which is preliminary data.</text>
</comment>
<dbReference type="Pfam" id="PF02798">
    <property type="entry name" value="GST_N"/>
    <property type="match status" value="1"/>
</dbReference>
<dbReference type="PANTHER" id="PTHR44051:SF8">
    <property type="entry name" value="GLUTATHIONE S-TRANSFERASE GSTA"/>
    <property type="match status" value="1"/>
</dbReference>
<dbReference type="SFLD" id="SFLDG01150">
    <property type="entry name" value="Main.1:_Beta-like"/>
    <property type="match status" value="1"/>
</dbReference>
<gene>
    <name evidence="4" type="ORF">EA58_20280</name>
</gene>
<comment type="similarity">
    <text evidence="1">Belongs to the GST superfamily.</text>
</comment>
<dbReference type="SUPFAM" id="SSF52833">
    <property type="entry name" value="Thioredoxin-like"/>
    <property type="match status" value="1"/>
</dbReference>
<dbReference type="Gene3D" id="3.40.30.10">
    <property type="entry name" value="Glutaredoxin"/>
    <property type="match status" value="1"/>
</dbReference>
<dbReference type="InterPro" id="IPR010987">
    <property type="entry name" value="Glutathione-S-Trfase_C-like"/>
</dbReference>
<dbReference type="SFLD" id="SFLDS00019">
    <property type="entry name" value="Glutathione_Transferase_(cytos"/>
    <property type="match status" value="1"/>
</dbReference>
<accession>A0A066RQ39</accession>
<dbReference type="EMBL" id="JMIB01000043">
    <property type="protein sequence ID" value="KDM89792.1"/>
    <property type="molecule type" value="Genomic_DNA"/>
</dbReference>
<dbReference type="InterPro" id="IPR004046">
    <property type="entry name" value="GST_C"/>
</dbReference>
<proteinExistence type="inferred from homology"/>
<dbReference type="CDD" id="cd03188">
    <property type="entry name" value="GST_C_Beta"/>
    <property type="match status" value="1"/>
</dbReference>
<dbReference type="InterPro" id="IPR036249">
    <property type="entry name" value="Thioredoxin-like_sf"/>
</dbReference>
<dbReference type="CDD" id="cd03057">
    <property type="entry name" value="GST_N_Beta"/>
    <property type="match status" value="1"/>
</dbReference>
<name>A0A066RQ39_9GAMM</name>
<dbReference type="InterPro" id="IPR004045">
    <property type="entry name" value="Glutathione_S-Trfase_N"/>
</dbReference>
<dbReference type="AlphaFoldDB" id="A0A066RQ39"/>
<dbReference type="PANTHER" id="PTHR44051">
    <property type="entry name" value="GLUTATHIONE S-TRANSFERASE-RELATED"/>
    <property type="match status" value="1"/>
</dbReference>
<dbReference type="STRING" id="1654360.EA58_20280"/>
<evidence type="ECO:0000259" key="3">
    <source>
        <dbReference type="PROSITE" id="PS50405"/>
    </source>
</evidence>
<dbReference type="PROSITE" id="PS50404">
    <property type="entry name" value="GST_NTER"/>
    <property type="match status" value="1"/>
</dbReference>
<evidence type="ECO:0000313" key="5">
    <source>
        <dbReference type="Proteomes" id="UP000027192"/>
    </source>
</evidence>
<dbReference type="Pfam" id="PF00043">
    <property type="entry name" value="GST_C"/>
    <property type="match status" value="1"/>
</dbReference>
<dbReference type="GO" id="GO:0016740">
    <property type="term" value="F:transferase activity"/>
    <property type="evidence" value="ECO:0007669"/>
    <property type="project" value="UniProtKB-KW"/>
</dbReference>
<sequence>MYQLFYYPRNASWAPHMLLEEIDTVFELILVDRKSEQQKSPEYLKLNPTGRIPTLADNDQIITESAAICLHLCEKHPESNLLPEIGDPDRARFFQWLFYLTTTLQPELMLYFYPDRHTTLPDTANAIASAQEARITDMFAFVDQSLAGKNFLVGDHISVCDFFLFMLSHWASELTRPPLAFEHLGRYLRTLAQRPAIRRACETEGTPLTAYQ</sequence>
<keyword evidence="4" id="KW-0808">Transferase</keyword>
<protein>
    <submittedName>
        <fullName evidence="4">Glutathione S-transferase</fullName>
    </submittedName>
</protein>
<organism evidence="4 5">
    <name type="scientific">Photobacterium galatheae</name>
    <dbReference type="NCBI Taxonomy" id="1654360"/>
    <lineage>
        <taxon>Bacteria</taxon>
        <taxon>Pseudomonadati</taxon>
        <taxon>Pseudomonadota</taxon>
        <taxon>Gammaproteobacteria</taxon>
        <taxon>Vibrionales</taxon>
        <taxon>Vibrionaceae</taxon>
        <taxon>Photobacterium</taxon>
    </lineage>
</organism>
<evidence type="ECO:0000256" key="1">
    <source>
        <dbReference type="RuleBase" id="RU003494"/>
    </source>
</evidence>
<evidence type="ECO:0000313" key="4">
    <source>
        <dbReference type="EMBL" id="KDM89792.1"/>
    </source>
</evidence>
<dbReference type="InterPro" id="IPR036282">
    <property type="entry name" value="Glutathione-S-Trfase_C_sf"/>
</dbReference>
<dbReference type="RefSeq" id="WP_036756779.1">
    <property type="nucleotide sequence ID" value="NZ_JAGSGC010000022.1"/>
</dbReference>
<evidence type="ECO:0000259" key="2">
    <source>
        <dbReference type="PROSITE" id="PS50404"/>
    </source>
</evidence>
<dbReference type="Gene3D" id="1.20.1050.10">
    <property type="match status" value="1"/>
</dbReference>
<keyword evidence="5" id="KW-1185">Reference proteome</keyword>
<dbReference type="OrthoDB" id="5740960at2"/>
<dbReference type="InterPro" id="IPR040079">
    <property type="entry name" value="Glutathione_S-Trfase"/>
</dbReference>
<dbReference type="PROSITE" id="PS50405">
    <property type="entry name" value="GST_CTER"/>
    <property type="match status" value="1"/>
</dbReference>
<feature type="domain" description="GST N-terminal" evidence="2">
    <location>
        <begin position="1"/>
        <end position="80"/>
    </location>
</feature>